<dbReference type="Gene3D" id="1.25.40.900">
    <property type="match status" value="1"/>
</dbReference>
<gene>
    <name evidence="8" type="ORF">SAMN04488522_102158</name>
</gene>
<name>A0A1M4Z252_9SPHI</name>
<dbReference type="Pfam" id="PF14322">
    <property type="entry name" value="SusD-like_3"/>
    <property type="match status" value="1"/>
</dbReference>
<dbReference type="Gene3D" id="1.25.40.390">
    <property type="match status" value="1"/>
</dbReference>
<reference evidence="9" key="1">
    <citation type="submission" date="2016-11" db="EMBL/GenBank/DDBJ databases">
        <authorList>
            <person name="Varghese N."/>
            <person name="Submissions S."/>
        </authorList>
    </citation>
    <scope>NUCLEOTIDE SEQUENCE [LARGE SCALE GENOMIC DNA]</scope>
    <source>
        <strain evidence="9">DSM 16990</strain>
    </source>
</reference>
<dbReference type="STRING" id="288992.SAMN04488522_102158"/>
<proteinExistence type="inferred from homology"/>
<dbReference type="InterPro" id="IPR033985">
    <property type="entry name" value="SusD-like_N"/>
</dbReference>
<feature type="domain" description="SusD-like N-terminal" evidence="7">
    <location>
        <begin position="25"/>
        <end position="246"/>
    </location>
</feature>
<evidence type="ECO:0000256" key="4">
    <source>
        <dbReference type="ARBA" id="ARBA00023136"/>
    </source>
</evidence>
<keyword evidence="4" id="KW-0472">Membrane</keyword>
<evidence type="ECO:0000256" key="3">
    <source>
        <dbReference type="ARBA" id="ARBA00022729"/>
    </source>
</evidence>
<dbReference type="GO" id="GO:0009279">
    <property type="term" value="C:cell outer membrane"/>
    <property type="evidence" value="ECO:0007669"/>
    <property type="project" value="UniProtKB-SubCell"/>
</dbReference>
<evidence type="ECO:0000256" key="1">
    <source>
        <dbReference type="ARBA" id="ARBA00004442"/>
    </source>
</evidence>
<sequence length="477" mass="54179">MKDFKILITGMLLVFLTGSLGSCKKWLDVRPSSQIKEAELFENELGFKDALLGVYSKMSARELYSDNLTMGFLDVLAQRYAVNNTGHKLYFAQRYDYLNIKIRPRIDAIWNEMYNTIANVNNILGHIEEKKGVFTGSNFDLIKGESLALRAFMHFDLLRLFAPAYSKGGNLAGIPYVSKLSTSAASLSTIDETIGYILADLKEAEALLEKNDPINGAPVSGDDLSKFRTNRMNYFAVKAILARVYLYKGDKINAALCARQVVDAKKHPFIKSASLTGIRKDRTFSTEHIFSLYISKLNEPVSEYFKFHLAGIDATELNHSESNIKTVFEISAGGSTDFRYIYLWEIDQSVKYHSKFWQEYSEATVDGGMYTKLMPLIRISEMFYILAECEANPVTAIGYLNEIRLHRGVAALATTLSLDGVKEEIMKEYKKEFFSEGQLFYYYKRFSYPKVPGSTVVANDKVYVLPVPDNEYEFRNK</sequence>
<evidence type="ECO:0000259" key="7">
    <source>
        <dbReference type="Pfam" id="PF14322"/>
    </source>
</evidence>
<evidence type="ECO:0000259" key="6">
    <source>
        <dbReference type="Pfam" id="PF07980"/>
    </source>
</evidence>
<dbReference type="OrthoDB" id="1097962at2"/>
<evidence type="ECO:0000256" key="5">
    <source>
        <dbReference type="ARBA" id="ARBA00023237"/>
    </source>
</evidence>
<keyword evidence="3" id="KW-0732">Signal</keyword>
<protein>
    <submittedName>
        <fullName evidence="8">SusD family protein</fullName>
    </submittedName>
</protein>
<comment type="subcellular location">
    <subcellularLocation>
        <location evidence="1">Cell outer membrane</location>
    </subcellularLocation>
</comment>
<dbReference type="Pfam" id="PF07980">
    <property type="entry name" value="SusD_RagB"/>
    <property type="match status" value="1"/>
</dbReference>
<dbReference type="AlphaFoldDB" id="A0A1M4Z252"/>
<dbReference type="InterPro" id="IPR011990">
    <property type="entry name" value="TPR-like_helical_dom_sf"/>
</dbReference>
<comment type="similarity">
    <text evidence="2">Belongs to the SusD family.</text>
</comment>
<keyword evidence="9" id="KW-1185">Reference proteome</keyword>
<dbReference type="Gene3D" id="2.20.20.130">
    <property type="match status" value="1"/>
</dbReference>
<dbReference type="RefSeq" id="WP_073229878.1">
    <property type="nucleotide sequence ID" value="NZ_FQUQ01000002.1"/>
</dbReference>
<organism evidence="8 9">
    <name type="scientific">Pedobacter caeni</name>
    <dbReference type="NCBI Taxonomy" id="288992"/>
    <lineage>
        <taxon>Bacteria</taxon>
        <taxon>Pseudomonadati</taxon>
        <taxon>Bacteroidota</taxon>
        <taxon>Sphingobacteriia</taxon>
        <taxon>Sphingobacteriales</taxon>
        <taxon>Sphingobacteriaceae</taxon>
        <taxon>Pedobacter</taxon>
    </lineage>
</organism>
<dbReference type="SUPFAM" id="SSF48452">
    <property type="entry name" value="TPR-like"/>
    <property type="match status" value="1"/>
</dbReference>
<evidence type="ECO:0000256" key="2">
    <source>
        <dbReference type="ARBA" id="ARBA00006275"/>
    </source>
</evidence>
<dbReference type="InterPro" id="IPR012944">
    <property type="entry name" value="SusD_RagB_dom"/>
</dbReference>
<accession>A0A1M4Z252</accession>
<dbReference type="Proteomes" id="UP000184287">
    <property type="component" value="Unassembled WGS sequence"/>
</dbReference>
<evidence type="ECO:0000313" key="8">
    <source>
        <dbReference type="EMBL" id="SHF12121.1"/>
    </source>
</evidence>
<dbReference type="EMBL" id="FQUQ01000002">
    <property type="protein sequence ID" value="SHF12121.1"/>
    <property type="molecule type" value="Genomic_DNA"/>
</dbReference>
<dbReference type="PROSITE" id="PS51257">
    <property type="entry name" value="PROKAR_LIPOPROTEIN"/>
    <property type="match status" value="1"/>
</dbReference>
<evidence type="ECO:0000313" key="9">
    <source>
        <dbReference type="Proteomes" id="UP000184287"/>
    </source>
</evidence>
<feature type="domain" description="RagB/SusD" evidence="6">
    <location>
        <begin position="353"/>
        <end position="448"/>
    </location>
</feature>
<keyword evidence="5" id="KW-0998">Cell outer membrane</keyword>